<dbReference type="AlphaFoldDB" id="A0AAV7D2F5"/>
<comment type="caution">
    <text evidence="2">The sequence shown here is derived from an EMBL/GenBank/DDBJ whole genome shotgun (WGS) entry which is preliminary data.</text>
</comment>
<feature type="region of interest" description="Disordered" evidence="1">
    <location>
        <begin position="347"/>
        <end position="399"/>
    </location>
</feature>
<evidence type="ECO:0000313" key="2">
    <source>
        <dbReference type="EMBL" id="KAG8590342.1"/>
    </source>
</evidence>
<evidence type="ECO:0008006" key="4">
    <source>
        <dbReference type="Google" id="ProtNLM"/>
    </source>
</evidence>
<feature type="compositionally biased region" description="Polar residues" evidence="1">
    <location>
        <begin position="525"/>
        <end position="542"/>
    </location>
</feature>
<organism evidence="2 3">
    <name type="scientific">Engystomops pustulosus</name>
    <name type="common">Tungara frog</name>
    <name type="synonym">Physalaemus pustulosus</name>
    <dbReference type="NCBI Taxonomy" id="76066"/>
    <lineage>
        <taxon>Eukaryota</taxon>
        <taxon>Metazoa</taxon>
        <taxon>Chordata</taxon>
        <taxon>Craniata</taxon>
        <taxon>Vertebrata</taxon>
        <taxon>Euteleostomi</taxon>
        <taxon>Amphibia</taxon>
        <taxon>Batrachia</taxon>
        <taxon>Anura</taxon>
        <taxon>Neobatrachia</taxon>
        <taxon>Hyloidea</taxon>
        <taxon>Leptodactylidae</taxon>
        <taxon>Leiuperinae</taxon>
        <taxon>Engystomops</taxon>
    </lineage>
</organism>
<feature type="compositionally biased region" description="Polar residues" evidence="1">
    <location>
        <begin position="477"/>
        <end position="487"/>
    </location>
</feature>
<keyword evidence="3" id="KW-1185">Reference proteome</keyword>
<dbReference type="Proteomes" id="UP000824782">
    <property type="component" value="Unassembled WGS sequence"/>
</dbReference>
<dbReference type="InterPro" id="IPR031447">
    <property type="entry name" value="MNR"/>
</dbReference>
<reference evidence="2" key="1">
    <citation type="thesis" date="2020" institute="ProQuest LLC" country="789 East Eisenhower Parkway, Ann Arbor, MI, USA">
        <title>Comparative Genomics and Chromosome Evolution.</title>
        <authorList>
            <person name="Mudd A.B."/>
        </authorList>
    </citation>
    <scope>NUCLEOTIDE SEQUENCE</scope>
    <source>
        <strain evidence="2">237g6f4</strain>
        <tissue evidence="2">Blood</tissue>
    </source>
</reference>
<feature type="compositionally biased region" description="Basic and acidic residues" evidence="1">
    <location>
        <begin position="383"/>
        <end position="393"/>
    </location>
</feature>
<accession>A0AAV7D2F5</accession>
<sequence>MAVEGAAHPHMRPNKGTQLQFNLDVLMHPTNLAAQYTNPSPIIIEKLSASQNKSLDNLDSLRDSCSSVSFSIVSEERLNLAVQLAKRDVRRKHLHGKLESKVQPHPKPGGGSHSPDKAHRKLQNKERKTISHEVTRSGAHVYVYTPDRSRIDIGVSDSPPTRDPGMGESPKKGLDPSEREVRRLQKELQTCMQKIEELAKKDHHGDLLDPSEKIRGRIRQQERAARSARMLYVLQQQVKEIQDDLEKISPQKIKHTKKSRAMSRLAAVHRGAIRALQMFISQLSERGEQQIPSLYKDLGHVIRQLSLCTAKLGTGSDPAASKLIISILQQVEDLDVLLEAKMSADARKSLADTSTSRSPPAVKVSKNSESPVRDGHCPQPVQKQKDPREEKRIRVNRRLVVDDPPEAVTFAAQTESNLPQQPPSPPERRAALRSGLEALIQAGRLRGLNISGVGQSKSKGVLIPEKPKGFRPPQKIDPSQRTRFQQKTVSFKLKENRPVVKEKKIPWVPPNPTSPSPSPKRVSWNVETKSFNASPSKNVDQSDSLRRKEAEKEDKENENSRLAWLESETSRRLQQLDNLYREEIAHLRNLREEAHAVPYGHYTRTARRQLEEDVLSEKEADDGLQEPGLSSKENTHSLQQPDSDLDAMIQRMEEMEKYQEAVRQRFTRIVYSDPDFWAEEEKERNCPVVGERPLSPHPIRITKPVGRREPEVDILLEEPYEGDSLQIHRDELARRSPYHFIQRPPESTKGLLRLSVPSQMLQNIHNYNQNFDRHLRLTSHEEVGDFNPWHITESLAEDLIEDALGEVAAELQDLCEGYAEAVFTSEFMKPAGKEYENV</sequence>
<dbReference type="GO" id="GO:0071539">
    <property type="term" value="P:protein localization to centrosome"/>
    <property type="evidence" value="ECO:0007669"/>
    <property type="project" value="TreeGrafter"/>
</dbReference>
<dbReference type="Pfam" id="PF15718">
    <property type="entry name" value="MNR"/>
    <property type="match status" value="2"/>
</dbReference>
<dbReference type="PANTHER" id="PTHR15732">
    <property type="entry name" value="PROTEIN MOONRAKER"/>
    <property type="match status" value="1"/>
</dbReference>
<feature type="compositionally biased region" description="Basic and acidic residues" evidence="1">
    <location>
        <begin position="169"/>
        <end position="180"/>
    </location>
</feature>
<feature type="compositionally biased region" description="Pro residues" evidence="1">
    <location>
        <begin position="507"/>
        <end position="518"/>
    </location>
</feature>
<feature type="region of interest" description="Disordered" evidence="1">
    <location>
        <begin position="614"/>
        <end position="642"/>
    </location>
</feature>
<feature type="region of interest" description="Disordered" evidence="1">
    <location>
        <begin position="95"/>
        <end position="180"/>
    </location>
</feature>
<evidence type="ECO:0000256" key="1">
    <source>
        <dbReference type="SAM" id="MobiDB-lite"/>
    </source>
</evidence>
<proteinExistence type="predicted"/>
<feature type="region of interest" description="Disordered" evidence="1">
    <location>
        <begin position="502"/>
        <end position="561"/>
    </location>
</feature>
<dbReference type="GO" id="GO:0034451">
    <property type="term" value="C:centriolar satellite"/>
    <property type="evidence" value="ECO:0007669"/>
    <property type="project" value="TreeGrafter"/>
</dbReference>
<protein>
    <recommendedName>
        <fullName evidence="4">Protein moonraker</fullName>
    </recommendedName>
</protein>
<gene>
    <name evidence="2" type="ORF">GDO81_006730</name>
</gene>
<feature type="compositionally biased region" description="Basic and acidic residues" evidence="1">
    <location>
        <begin position="543"/>
        <end position="559"/>
    </location>
</feature>
<feature type="region of interest" description="Disordered" evidence="1">
    <location>
        <begin position="458"/>
        <end position="487"/>
    </location>
</feature>
<evidence type="ECO:0000313" key="3">
    <source>
        <dbReference type="Proteomes" id="UP000824782"/>
    </source>
</evidence>
<dbReference type="GO" id="GO:0007099">
    <property type="term" value="P:centriole replication"/>
    <property type="evidence" value="ECO:0007669"/>
    <property type="project" value="InterPro"/>
</dbReference>
<dbReference type="PANTHER" id="PTHR15732:SF4">
    <property type="entry name" value="PROTEIN MOONRAKER"/>
    <property type="match status" value="1"/>
</dbReference>
<name>A0AAV7D2F5_ENGPU</name>
<feature type="compositionally biased region" description="Basic and acidic residues" evidence="1">
    <location>
        <begin position="123"/>
        <end position="135"/>
    </location>
</feature>
<dbReference type="EMBL" id="WNYA01000002">
    <property type="protein sequence ID" value="KAG8590342.1"/>
    <property type="molecule type" value="Genomic_DNA"/>
</dbReference>